<evidence type="ECO:0000259" key="6">
    <source>
        <dbReference type="Pfam" id="PF04893"/>
    </source>
</evidence>
<gene>
    <name evidence="7" type="ORF">GSH16_10405</name>
</gene>
<evidence type="ECO:0000256" key="5">
    <source>
        <dbReference type="SAM" id="Phobius"/>
    </source>
</evidence>
<protein>
    <recommendedName>
        <fullName evidence="6">Yip1 domain-containing protein</fullName>
    </recommendedName>
</protein>
<feature type="transmembrane region" description="Helical" evidence="5">
    <location>
        <begin position="132"/>
        <end position="155"/>
    </location>
</feature>
<accession>A0A6B0TX49</accession>
<dbReference type="Proteomes" id="UP000436016">
    <property type="component" value="Unassembled WGS sequence"/>
</dbReference>
<evidence type="ECO:0000313" key="7">
    <source>
        <dbReference type="EMBL" id="MXU65862.1"/>
    </source>
</evidence>
<evidence type="ECO:0000256" key="4">
    <source>
        <dbReference type="ARBA" id="ARBA00023136"/>
    </source>
</evidence>
<dbReference type="InterPro" id="IPR006977">
    <property type="entry name" value="Yip1_dom"/>
</dbReference>
<comment type="subcellular location">
    <subcellularLocation>
        <location evidence="1">Membrane</location>
        <topology evidence="1">Multi-pass membrane protein</topology>
    </subcellularLocation>
</comment>
<feature type="transmembrane region" description="Helical" evidence="5">
    <location>
        <begin position="36"/>
        <end position="57"/>
    </location>
</feature>
<keyword evidence="2 5" id="KW-0812">Transmembrane</keyword>
<feature type="transmembrane region" description="Helical" evidence="5">
    <location>
        <begin position="63"/>
        <end position="89"/>
    </location>
</feature>
<evidence type="ECO:0000256" key="3">
    <source>
        <dbReference type="ARBA" id="ARBA00022989"/>
    </source>
</evidence>
<feature type="transmembrane region" description="Helical" evidence="5">
    <location>
        <begin position="101"/>
        <end position="126"/>
    </location>
</feature>
<dbReference type="Pfam" id="PF04893">
    <property type="entry name" value="Yip1"/>
    <property type="match status" value="1"/>
</dbReference>
<proteinExistence type="predicted"/>
<keyword evidence="3 5" id="KW-1133">Transmembrane helix</keyword>
<dbReference type="RefSeq" id="WP_160854721.1">
    <property type="nucleotide sequence ID" value="NZ_WUWG01000003.1"/>
</dbReference>
<comment type="caution">
    <text evidence="7">The sequence shown here is derived from an EMBL/GenBank/DDBJ whole genome shotgun (WGS) entry which is preliminary data.</text>
</comment>
<feature type="transmembrane region" description="Helical" evidence="5">
    <location>
        <begin position="167"/>
        <end position="189"/>
    </location>
</feature>
<evidence type="ECO:0000256" key="2">
    <source>
        <dbReference type="ARBA" id="ARBA00022692"/>
    </source>
</evidence>
<evidence type="ECO:0000313" key="8">
    <source>
        <dbReference type="Proteomes" id="UP000436016"/>
    </source>
</evidence>
<name>A0A6B0TX49_9RHOB</name>
<keyword evidence="4 5" id="KW-0472">Membrane</keyword>
<keyword evidence="8" id="KW-1185">Reference proteome</keyword>
<feature type="domain" description="Yip1" evidence="6">
    <location>
        <begin position="12"/>
        <end position="178"/>
    </location>
</feature>
<organism evidence="7 8">
    <name type="scientific">Oceanomicrobium pacificus</name>
    <dbReference type="NCBI Taxonomy" id="2692916"/>
    <lineage>
        <taxon>Bacteria</taxon>
        <taxon>Pseudomonadati</taxon>
        <taxon>Pseudomonadota</taxon>
        <taxon>Alphaproteobacteria</taxon>
        <taxon>Rhodobacterales</taxon>
        <taxon>Paracoccaceae</taxon>
        <taxon>Oceanomicrobium</taxon>
    </lineage>
</organism>
<dbReference type="AlphaFoldDB" id="A0A6B0TX49"/>
<evidence type="ECO:0000256" key="1">
    <source>
        <dbReference type="ARBA" id="ARBA00004141"/>
    </source>
</evidence>
<dbReference type="GO" id="GO:0016020">
    <property type="term" value="C:membrane"/>
    <property type="evidence" value="ECO:0007669"/>
    <property type="project" value="UniProtKB-SubCell"/>
</dbReference>
<dbReference type="EMBL" id="WUWG01000003">
    <property type="protein sequence ID" value="MXU65862.1"/>
    <property type="molecule type" value="Genomic_DNA"/>
</dbReference>
<sequence length="194" mass="20814">MKDILRRLFAETLRRPQDAAGSVFALPLERGAWMQVLVLVLALEGILTAVQTMIMPVETEGAFAWLAVGTLPLALIKLATMLAFAFFVTKIGRALAGTGTFDGALAMVAWLSVVSLALQVTAFLLFLLVPPLAALFILAGNIWMIWIYSSFTTALHGYDTNLKGLGVAFLTVLGVALCLSIFLVGFGLVPLEDI</sequence>
<reference evidence="7 8" key="1">
    <citation type="submission" date="2019-12" db="EMBL/GenBank/DDBJ databases">
        <title>Strain KN286 was isolated from seawater, which was collected from Caroline Seamount in the tropical western Pacific.</title>
        <authorList>
            <person name="Wang Q."/>
        </authorList>
    </citation>
    <scope>NUCLEOTIDE SEQUENCE [LARGE SCALE GENOMIC DNA]</scope>
    <source>
        <strain evidence="7 8">KN286</strain>
    </source>
</reference>